<dbReference type="HOGENOM" id="CLU_3168574_0_0_6"/>
<dbReference type="AlphaFoldDB" id="G4QMJ7"/>
<gene>
    <name evidence="1" type="ordered locus">GNIT_2852</name>
</gene>
<protein>
    <submittedName>
        <fullName evidence="1">Uncharacterized protein</fullName>
    </submittedName>
</protein>
<evidence type="ECO:0000313" key="1">
    <source>
        <dbReference type="EMBL" id="AEP30949.1"/>
    </source>
</evidence>
<name>G4QMJ7_GLANF</name>
<sequence length="47" mass="5414">MSFYKDTPYCETGVSSFRCYFKLGGENNEKRLIGVSLFSFLYLDSLS</sequence>
<accession>G4QMJ7</accession>
<dbReference type="Proteomes" id="UP000009282">
    <property type="component" value="Chromosome"/>
</dbReference>
<proteinExistence type="predicted"/>
<dbReference type="KEGG" id="gni:GNIT_2852"/>
<evidence type="ECO:0000313" key="2">
    <source>
        <dbReference type="Proteomes" id="UP000009282"/>
    </source>
</evidence>
<keyword evidence="2" id="KW-1185">Reference proteome</keyword>
<dbReference type="EMBL" id="CP003060">
    <property type="protein sequence ID" value="AEP30949.1"/>
    <property type="molecule type" value="Genomic_DNA"/>
</dbReference>
<organism evidence="1 2">
    <name type="scientific">Glaciecola nitratireducens (strain JCM 12485 / KCTC 12276 / FR1064)</name>
    <dbReference type="NCBI Taxonomy" id="1085623"/>
    <lineage>
        <taxon>Bacteria</taxon>
        <taxon>Pseudomonadati</taxon>
        <taxon>Pseudomonadota</taxon>
        <taxon>Gammaproteobacteria</taxon>
        <taxon>Alteromonadales</taxon>
        <taxon>Alteromonadaceae</taxon>
        <taxon>Brumicola</taxon>
    </lineage>
</organism>
<reference evidence="1 2" key="1">
    <citation type="journal article" date="2011" name="J. Bacteriol.">
        <title>Complete genome sequence of seawater bacterium Glaciecola nitratireducens FR1064T.</title>
        <authorList>
            <person name="Bian F."/>
            <person name="Qin Q.L."/>
            <person name="Xie B.B."/>
            <person name="Shu Y.L."/>
            <person name="Zhang X.Y."/>
            <person name="Yu Y."/>
            <person name="Chen B."/>
            <person name="Chen X.L."/>
            <person name="Zhou B.C."/>
            <person name="Zhang Y.Z."/>
        </authorList>
    </citation>
    <scope>NUCLEOTIDE SEQUENCE [LARGE SCALE GENOMIC DNA]</scope>
    <source>
        <strain evidence="2">JCM 12485 / KCTC 12276 / FR1064</strain>
    </source>
</reference>